<sequence>MKIATIYHYYELNETYKDNFIYFLNTSLFDEIEYFFYISGSCSVELPKLKNVQYTYIENKNNDFGAVVEFSRDKRSLSFDAYIFINSSVRGPFMPSYYSFNWHEIFTSRLSSKIAMVGSSINLLPEGSLISNYFKERFSFDPPYIHVQTTAYALSSDGYCLLLKERFFDVNENLKKNDVISRYEILLSQILLNNNFSIASILPTHEEFSVSKRGVNFKGTTKNGDPLNLAAFYGRTIPPLESVFIKTNRNLVSEKELASYTFTSLVLKDLNSSLTKDGLTLFQKSLEKLHAKESFTITMEQLKLVLNNVKNNSPELAKQLRALL</sequence>
<dbReference type="KEGG" id="tsn:W908_00010"/>
<dbReference type="AlphaFoldDB" id="A0A0M4M1J3"/>
<name>A0A0M4M1J3_9GAMM</name>
<evidence type="ECO:0000313" key="2">
    <source>
        <dbReference type="Proteomes" id="UP000068905"/>
    </source>
</evidence>
<organism evidence="1 2">
    <name type="scientific">Candidatus Pseudothioglobus singularis PS1</name>
    <dbReference type="NCBI Taxonomy" id="1125411"/>
    <lineage>
        <taxon>Bacteria</taxon>
        <taxon>Pseudomonadati</taxon>
        <taxon>Pseudomonadota</taxon>
        <taxon>Gammaproteobacteria</taxon>
        <taxon>Candidatus Pseudothioglobaceae</taxon>
        <taxon>Candidatus Pseudothioglobus</taxon>
    </lineage>
</organism>
<dbReference type="STRING" id="1125411.W908_00010"/>
<dbReference type="EMBL" id="CP006911">
    <property type="protein sequence ID" value="ALE02587.1"/>
    <property type="molecule type" value="Genomic_DNA"/>
</dbReference>
<protein>
    <submittedName>
        <fullName evidence="1">Uncharacterized protein</fullName>
    </submittedName>
</protein>
<reference evidence="1 2" key="1">
    <citation type="journal article" date="2015" name="Genome Announc.">
        <title>Genome Sequence of 'Candidatus Thioglobus singularis' Strain PS1, a Mixotroph from the SUP05 Clade of Marine Gammaproteobacteria.</title>
        <authorList>
            <person name="Marshall K.T."/>
            <person name="Morris R.M."/>
        </authorList>
    </citation>
    <scope>NUCLEOTIDE SEQUENCE [LARGE SCALE GENOMIC DNA]</scope>
    <source>
        <strain evidence="1 2">PS1</strain>
    </source>
</reference>
<accession>A0A0M4M1J3</accession>
<evidence type="ECO:0000313" key="1">
    <source>
        <dbReference type="EMBL" id="ALE02587.1"/>
    </source>
</evidence>
<proteinExistence type="predicted"/>
<gene>
    <name evidence="1" type="ORF">W908_00010</name>
</gene>
<keyword evidence="2" id="KW-1185">Reference proteome</keyword>
<dbReference type="Proteomes" id="UP000068905">
    <property type="component" value="Chromosome"/>
</dbReference>